<dbReference type="PANTHER" id="PTHR35483:SF1">
    <property type="entry name" value="GLYCINE-RICH PROTEIN-RELATED"/>
    <property type="match status" value="1"/>
</dbReference>
<proteinExistence type="predicted"/>
<protein>
    <submittedName>
        <fullName evidence="2">Uncharacterized protein</fullName>
    </submittedName>
</protein>
<keyword evidence="3" id="KW-1185">Reference proteome</keyword>
<name>A0A8J5XUC5_9ROSI</name>
<organism evidence="2 3">
    <name type="scientific">Gossypium anomalum</name>
    <dbReference type="NCBI Taxonomy" id="47600"/>
    <lineage>
        <taxon>Eukaryota</taxon>
        <taxon>Viridiplantae</taxon>
        <taxon>Streptophyta</taxon>
        <taxon>Embryophyta</taxon>
        <taxon>Tracheophyta</taxon>
        <taxon>Spermatophyta</taxon>
        <taxon>Magnoliopsida</taxon>
        <taxon>eudicotyledons</taxon>
        <taxon>Gunneridae</taxon>
        <taxon>Pentapetalae</taxon>
        <taxon>rosids</taxon>
        <taxon>malvids</taxon>
        <taxon>Malvales</taxon>
        <taxon>Malvaceae</taxon>
        <taxon>Malvoideae</taxon>
        <taxon>Gossypium</taxon>
    </lineage>
</organism>
<accession>A0A8J5XUC5</accession>
<reference evidence="2 3" key="1">
    <citation type="journal article" date="2021" name="bioRxiv">
        <title>The Gossypium anomalum genome as a resource for cotton improvement and evolutionary analysis of hybrid incompatibility.</title>
        <authorList>
            <person name="Grover C.E."/>
            <person name="Yuan D."/>
            <person name="Arick M.A."/>
            <person name="Miller E.R."/>
            <person name="Hu G."/>
            <person name="Peterson D.G."/>
            <person name="Wendel J.F."/>
            <person name="Udall J.A."/>
        </authorList>
    </citation>
    <scope>NUCLEOTIDE SEQUENCE [LARGE SCALE GENOMIC DNA]</scope>
    <source>
        <strain evidence="2">JFW-Udall</strain>
        <tissue evidence="2">Leaf</tissue>
    </source>
</reference>
<feature type="compositionally biased region" description="Gly residues" evidence="1">
    <location>
        <begin position="199"/>
        <end position="213"/>
    </location>
</feature>
<evidence type="ECO:0000313" key="2">
    <source>
        <dbReference type="EMBL" id="KAG8471538.1"/>
    </source>
</evidence>
<dbReference type="OrthoDB" id="1680511at2759"/>
<gene>
    <name evidence="2" type="ORF">CXB51_036793</name>
</gene>
<dbReference type="PANTHER" id="PTHR35483">
    <property type="entry name" value="NUCLEUSENVELOPE PROTEIN"/>
    <property type="match status" value="1"/>
</dbReference>
<dbReference type="GO" id="GO:0009507">
    <property type="term" value="C:chloroplast"/>
    <property type="evidence" value="ECO:0007669"/>
    <property type="project" value="TreeGrafter"/>
</dbReference>
<dbReference type="AlphaFoldDB" id="A0A8J5XUC5"/>
<dbReference type="Proteomes" id="UP000701853">
    <property type="component" value="Chromosome 13"/>
</dbReference>
<dbReference type="EMBL" id="JAHUZN010000013">
    <property type="protein sequence ID" value="KAG8471538.1"/>
    <property type="molecule type" value="Genomic_DNA"/>
</dbReference>
<sequence length="333" mass="37246">MEAAHQPTQFHLFIRRLRDPSSPAALSSTAFKPTISPIISSNSSLNEVIQGKATPKAKNKNKKMKSIQANNTFFLPRTNGSNPRKPELLFPSYPYFVCFNANVPVTKKLIASSSLCSQQFAPLLKHKRCISVSKCRQGTTVCKFGGQDKPAGDNEGSPWKSIEKAIGNFGKKQSIEDVLRQQIEKQDYYDEGSGQNPPRGGGGGGSGGGGDGFGESEDEGLSGILDETVQVILATLGFIFLYVYIITGEELARLAKDYIKYLFGGSKSVRLKRTMYKWSKFFEKLTEKKEYDKFWLEKAIITTPTWYDSPDKYRRVLNSYIEYDDEDESDDDD</sequence>
<comment type="caution">
    <text evidence="2">The sequence shown here is derived from an EMBL/GenBank/DDBJ whole genome shotgun (WGS) entry which is preliminary data.</text>
</comment>
<evidence type="ECO:0000313" key="3">
    <source>
        <dbReference type="Proteomes" id="UP000701853"/>
    </source>
</evidence>
<feature type="region of interest" description="Disordered" evidence="1">
    <location>
        <begin position="188"/>
        <end position="213"/>
    </location>
</feature>
<evidence type="ECO:0000256" key="1">
    <source>
        <dbReference type="SAM" id="MobiDB-lite"/>
    </source>
</evidence>